<keyword evidence="1" id="KW-0812">Transmembrane</keyword>
<comment type="caution">
    <text evidence="4">The sequence shown here is derived from an EMBL/GenBank/DDBJ whole genome shotgun (WGS) entry which is preliminary data.</text>
</comment>
<dbReference type="InterPro" id="IPR036179">
    <property type="entry name" value="Ig-like_dom_sf"/>
</dbReference>
<dbReference type="Gene3D" id="2.60.40.10">
    <property type="entry name" value="Immunoglobulins"/>
    <property type="match status" value="1"/>
</dbReference>
<protein>
    <recommendedName>
        <fullName evidence="3">Ig-like domain-containing protein</fullName>
    </recommendedName>
</protein>
<feature type="chain" id="PRO_5043685407" description="Ig-like domain-containing protein" evidence="2">
    <location>
        <begin position="18"/>
        <end position="288"/>
    </location>
</feature>
<sequence>MFFLTLFLPLFLHSVAGEAHCAQSGTLTTYIERSQMRGMTYNKTAVNRTKAIQLMYDVVADNLEVESISWKHNGEPISIEGSVNKEIYYLTARHELNMMITLHIQMPNARVTGNWTMSVHTADSAEHVAVCFVQSPPIIRSHLGAVRGKEGKPLSLTCSLETYPPPQTITWAKVTPDESVGNEYTLGPVPNATLISVDGVANARLQWTDATAFSGFYMCTAESSLGVDNQMFEVRIKGMKAVLWPCIGIILELFVLGISIFFYERAQTKRRKEEASKNLLDRSKVASS</sequence>
<keyword evidence="1" id="KW-0472">Membrane</keyword>
<keyword evidence="1" id="KW-1133">Transmembrane helix</keyword>
<evidence type="ECO:0000313" key="5">
    <source>
        <dbReference type="Proteomes" id="UP001497525"/>
    </source>
</evidence>
<reference evidence="4" key="1">
    <citation type="submission" date="2024-06" db="EMBL/GenBank/DDBJ databases">
        <authorList>
            <person name="Liu X."/>
            <person name="Lenzi L."/>
            <person name="Haldenby T S."/>
            <person name="Uol C."/>
        </authorList>
    </citation>
    <scope>NUCLEOTIDE SEQUENCE</scope>
</reference>
<dbReference type="InterPro" id="IPR013783">
    <property type="entry name" value="Ig-like_fold"/>
</dbReference>
<feature type="domain" description="Ig-like" evidence="3">
    <location>
        <begin position="136"/>
        <end position="235"/>
    </location>
</feature>
<evidence type="ECO:0000313" key="4">
    <source>
        <dbReference type="EMBL" id="CAL5134526.1"/>
    </source>
</evidence>
<proteinExistence type="predicted"/>
<keyword evidence="2" id="KW-0732">Signal</keyword>
<feature type="transmembrane region" description="Helical" evidence="1">
    <location>
        <begin position="242"/>
        <end position="263"/>
    </location>
</feature>
<name>A0AAV2TCE9_CALDB</name>
<dbReference type="EMBL" id="CAXLJL010000207">
    <property type="protein sequence ID" value="CAL5134526.1"/>
    <property type="molecule type" value="Genomic_DNA"/>
</dbReference>
<dbReference type="InterPro" id="IPR007110">
    <property type="entry name" value="Ig-like_dom"/>
</dbReference>
<dbReference type="Proteomes" id="UP001497525">
    <property type="component" value="Unassembled WGS sequence"/>
</dbReference>
<dbReference type="AlphaFoldDB" id="A0AAV2TCE9"/>
<feature type="signal peptide" evidence="2">
    <location>
        <begin position="1"/>
        <end position="17"/>
    </location>
</feature>
<gene>
    <name evidence="4" type="ORF">CDAUBV1_LOCUS8005</name>
</gene>
<dbReference type="Pfam" id="PF13927">
    <property type="entry name" value="Ig_3"/>
    <property type="match status" value="1"/>
</dbReference>
<dbReference type="PROSITE" id="PS50835">
    <property type="entry name" value="IG_LIKE"/>
    <property type="match status" value="1"/>
</dbReference>
<evidence type="ECO:0000256" key="2">
    <source>
        <dbReference type="SAM" id="SignalP"/>
    </source>
</evidence>
<evidence type="ECO:0000259" key="3">
    <source>
        <dbReference type="PROSITE" id="PS50835"/>
    </source>
</evidence>
<organism evidence="4 5">
    <name type="scientific">Calicophoron daubneyi</name>
    <name type="common">Rumen fluke</name>
    <name type="synonym">Paramphistomum daubneyi</name>
    <dbReference type="NCBI Taxonomy" id="300641"/>
    <lineage>
        <taxon>Eukaryota</taxon>
        <taxon>Metazoa</taxon>
        <taxon>Spiralia</taxon>
        <taxon>Lophotrochozoa</taxon>
        <taxon>Platyhelminthes</taxon>
        <taxon>Trematoda</taxon>
        <taxon>Digenea</taxon>
        <taxon>Plagiorchiida</taxon>
        <taxon>Pronocephalata</taxon>
        <taxon>Paramphistomoidea</taxon>
        <taxon>Paramphistomidae</taxon>
        <taxon>Calicophoron</taxon>
    </lineage>
</organism>
<accession>A0AAV2TCE9</accession>
<evidence type="ECO:0000256" key="1">
    <source>
        <dbReference type="SAM" id="Phobius"/>
    </source>
</evidence>
<dbReference type="SUPFAM" id="SSF48726">
    <property type="entry name" value="Immunoglobulin"/>
    <property type="match status" value="1"/>
</dbReference>